<gene>
    <name evidence="1" type="ORF">NC00_12265</name>
</gene>
<evidence type="ECO:0000313" key="1">
    <source>
        <dbReference type="EMBL" id="KGK57525.1"/>
    </source>
</evidence>
<sequence>MVGDGDGVSAMAIVVDHCPCTVVASCRCGLLQRRRSSDADIGQVCVPVQYRNTSHAACGLLRPAPRTGRSR</sequence>
<evidence type="ECO:0000313" key="2">
    <source>
        <dbReference type="Proteomes" id="UP000029879"/>
    </source>
</evidence>
<dbReference type="Proteomes" id="UP000029879">
    <property type="component" value="Unassembled WGS sequence"/>
</dbReference>
<dbReference type="EMBL" id="JRQI01000039">
    <property type="protein sequence ID" value="KGK57525.1"/>
    <property type="molecule type" value="Genomic_DNA"/>
</dbReference>
<reference evidence="1 2" key="1">
    <citation type="submission" date="2014-10" db="EMBL/GenBank/DDBJ databases">
        <title>Genome sequence of a Xanthomonas strain that is pathogenic on beans.</title>
        <authorList>
            <person name="Aritua V."/>
            <person name="Sapp M."/>
            <person name="Harrison J."/>
            <person name="Smith J."/>
            <person name="Studholme D."/>
        </authorList>
    </citation>
    <scope>NUCLEOTIDE SEQUENCE [LARGE SCALE GENOMIC DNA]</scope>
    <source>
        <strain evidence="1 2">Nyagatare</strain>
    </source>
</reference>
<organism evidence="1 2">
    <name type="scientific">Xanthomonas cannabis pv. phaseoli</name>
    <dbReference type="NCBI Taxonomy" id="1885902"/>
    <lineage>
        <taxon>Bacteria</taxon>
        <taxon>Pseudomonadati</taxon>
        <taxon>Pseudomonadota</taxon>
        <taxon>Gammaproteobacteria</taxon>
        <taxon>Lysobacterales</taxon>
        <taxon>Lysobacteraceae</taxon>
        <taxon>Xanthomonas</taxon>
    </lineage>
</organism>
<name>A0AB34P745_9XANT</name>
<protein>
    <submittedName>
        <fullName evidence="1">Uncharacterized protein</fullName>
    </submittedName>
</protein>
<accession>A0AB34P745</accession>
<dbReference type="AlphaFoldDB" id="A0AB34P745"/>
<comment type="caution">
    <text evidence="1">The sequence shown here is derived from an EMBL/GenBank/DDBJ whole genome shotgun (WGS) entry which is preliminary data.</text>
</comment>
<proteinExistence type="predicted"/>